<comment type="caution">
    <text evidence="1">The sequence shown here is derived from an EMBL/GenBank/DDBJ whole genome shotgun (WGS) entry which is preliminary data.</text>
</comment>
<dbReference type="Proteomes" id="UP000002754">
    <property type="component" value="Unassembled WGS sequence"/>
</dbReference>
<evidence type="ECO:0000313" key="2">
    <source>
        <dbReference type="EMBL" id="THG88896.1"/>
    </source>
</evidence>
<protein>
    <recommendedName>
        <fullName evidence="5">DUF3006 domain-containing protein</fullName>
    </recommendedName>
</protein>
<gene>
    <name evidence="2" type="ORF">AJ85_20685</name>
    <name evidence="1" type="ORF">BALCAV_0218955</name>
</gene>
<evidence type="ECO:0000313" key="4">
    <source>
        <dbReference type="Proteomes" id="UP000297014"/>
    </source>
</evidence>
<organism evidence="1 3">
    <name type="scientific">Alkalihalobacillus alcalophilus ATCC 27647 = CGMCC 1.3604</name>
    <dbReference type="NCBI Taxonomy" id="1218173"/>
    <lineage>
        <taxon>Bacteria</taxon>
        <taxon>Bacillati</taxon>
        <taxon>Bacillota</taxon>
        <taxon>Bacilli</taxon>
        <taxon>Bacillales</taxon>
        <taxon>Bacillaceae</taxon>
        <taxon>Alkalihalobacillus</taxon>
    </lineage>
</organism>
<dbReference type="eggNOG" id="ENOG5030DB3">
    <property type="taxonomic scope" value="Bacteria"/>
</dbReference>
<proteinExistence type="predicted"/>
<keyword evidence="3" id="KW-1185">Reference proteome</keyword>
<dbReference type="Proteomes" id="UP000297014">
    <property type="component" value="Unassembled WGS sequence"/>
</dbReference>
<dbReference type="AlphaFoldDB" id="A0A094YRA1"/>
<evidence type="ECO:0000313" key="3">
    <source>
        <dbReference type="Proteomes" id="UP000002754"/>
    </source>
</evidence>
<dbReference type="EMBL" id="ALPT02000087">
    <property type="protein sequence ID" value="KGA96007.1"/>
    <property type="molecule type" value="Genomic_DNA"/>
</dbReference>
<name>A0A094YRA1_ALKAL</name>
<dbReference type="InterPro" id="IPR021377">
    <property type="entry name" value="DUF3006"/>
</dbReference>
<reference evidence="2 4" key="2">
    <citation type="submission" date="2014-01" db="EMBL/GenBank/DDBJ databases">
        <title>Draft genome sequencing of Bacillus alcalophilus CGMCC 1.3604.</title>
        <authorList>
            <person name="Yang J."/>
            <person name="Diao L."/>
            <person name="Yang S."/>
        </authorList>
    </citation>
    <scope>NUCLEOTIDE SEQUENCE [LARGE SCALE GENOMIC DNA]</scope>
    <source>
        <strain evidence="2 4">CGMCC 1.3604</strain>
    </source>
</reference>
<dbReference type="RefSeq" id="WP_003322063.1">
    <property type="nucleotide sequence ID" value="NZ_ALPT02000087.1"/>
</dbReference>
<reference evidence="1 3" key="1">
    <citation type="journal article" date="2014" name="Genome Announc.">
        <title>Draft Genome Sequence of Bacillus alcalophilus AV1934, a Classic Alkaliphile Isolated from Human Feces in 1934.</title>
        <authorList>
            <person name="Attie O."/>
            <person name="Jayaprakash A."/>
            <person name="Shah H."/>
            <person name="Paulsen I.T."/>
            <person name="Morino M."/>
            <person name="Takahashi Y."/>
            <person name="Narumi I."/>
            <person name="Sachidanandam R."/>
            <person name="Satoh K."/>
            <person name="Ito M."/>
            <person name="Krulwich T.A."/>
        </authorList>
    </citation>
    <scope>NUCLEOTIDE SEQUENCE [LARGE SCALE GENOMIC DNA]</scope>
    <source>
        <strain evidence="1 3">AV1934</strain>
    </source>
</reference>
<dbReference type="EMBL" id="JALP01000296">
    <property type="protein sequence ID" value="THG88896.1"/>
    <property type="molecule type" value="Genomic_DNA"/>
</dbReference>
<dbReference type="OrthoDB" id="2366034at2"/>
<evidence type="ECO:0000313" key="1">
    <source>
        <dbReference type="EMBL" id="KGA96007.1"/>
    </source>
</evidence>
<dbReference type="Pfam" id="PF11213">
    <property type="entry name" value="DUF3006"/>
    <property type="match status" value="1"/>
</dbReference>
<evidence type="ECO:0008006" key="5">
    <source>
        <dbReference type="Google" id="ProtNLM"/>
    </source>
</evidence>
<sequence length="80" mass="9131">MKEIAVLDRIEGNHAVLLVGNSEKEKTIEKSLLPPGSREGTWFNVELSGDEILKITIDQKEAEEVQKRVRAKMAMLRRKK</sequence>
<accession>A0A094YRA1</accession>